<protein>
    <submittedName>
        <fullName evidence="1">Uncharacterized protein</fullName>
    </submittedName>
</protein>
<sequence>MRFKALFDSLLVKAGDKQHALIYISEI</sequence>
<name>A0A2P2NUU5_RHIMU</name>
<organism evidence="1">
    <name type="scientific">Rhizophora mucronata</name>
    <name type="common">Asiatic mangrove</name>
    <dbReference type="NCBI Taxonomy" id="61149"/>
    <lineage>
        <taxon>Eukaryota</taxon>
        <taxon>Viridiplantae</taxon>
        <taxon>Streptophyta</taxon>
        <taxon>Embryophyta</taxon>
        <taxon>Tracheophyta</taxon>
        <taxon>Spermatophyta</taxon>
        <taxon>Magnoliopsida</taxon>
        <taxon>eudicotyledons</taxon>
        <taxon>Gunneridae</taxon>
        <taxon>Pentapetalae</taxon>
        <taxon>rosids</taxon>
        <taxon>fabids</taxon>
        <taxon>Malpighiales</taxon>
        <taxon>Rhizophoraceae</taxon>
        <taxon>Rhizophora</taxon>
    </lineage>
</organism>
<reference evidence="1" key="1">
    <citation type="submission" date="2018-02" db="EMBL/GenBank/DDBJ databases">
        <title>Rhizophora mucronata_Transcriptome.</title>
        <authorList>
            <person name="Meera S.P."/>
            <person name="Sreeshan A."/>
            <person name="Augustine A."/>
        </authorList>
    </citation>
    <scope>NUCLEOTIDE SEQUENCE</scope>
    <source>
        <tissue evidence="1">Leaf</tissue>
    </source>
</reference>
<accession>A0A2P2NUU5</accession>
<dbReference type="EMBL" id="GGEC01065802">
    <property type="protein sequence ID" value="MBX46286.1"/>
    <property type="molecule type" value="Transcribed_RNA"/>
</dbReference>
<proteinExistence type="predicted"/>
<dbReference type="AlphaFoldDB" id="A0A2P2NUU5"/>
<evidence type="ECO:0000313" key="1">
    <source>
        <dbReference type="EMBL" id="MBX46286.1"/>
    </source>
</evidence>